<dbReference type="GO" id="GO:0046558">
    <property type="term" value="F:arabinan endo-1,5-alpha-L-arabinosidase activity"/>
    <property type="evidence" value="ECO:0007669"/>
    <property type="project" value="UniProtKB-EC"/>
</dbReference>
<protein>
    <submittedName>
        <fullName evidence="11">Arabinan endo-1,5-alpha-L-arabinosidase</fullName>
        <ecNumber evidence="11">3.2.1.99</ecNumber>
    </submittedName>
</protein>
<evidence type="ECO:0000256" key="3">
    <source>
        <dbReference type="ARBA" id="ARBA00022801"/>
    </source>
</evidence>
<dbReference type="PANTHER" id="PTHR43301">
    <property type="entry name" value="ARABINAN ENDO-1,5-ALPHA-L-ARABINOSIDASE"/>
    <property type="match status" value="1"/>
</dbReference>
<feature type="binding site" evidence="7">
    <location>
        <position position="130"/>
    </location>
    <ligand>
        <name>substrate</name>
    </ligand>
</feature>
<evidence type="ECO:0000256" key="4">
    <source>
        <dbReference type="ARBA" id="ARBA00023295"/>
    </source>
</evidence>
<keyword evidence="4 5" id="KW-0326">Glycosidase</keyword>
<gene>
    <name evidence="11" type="ORF">HDA36_001108</name>
</gene>
<proteinExistence type="inferred from homology"/>
<evidence type="ECO:0000256" key="10">
    <source>
        <dbReference type="SAM" id="SignalP"/>
    </source>
</evidence>
<dbReference type="SUPFAM" id="SSF75005">
    <property type="entry name" value="Arabinanase/levansucrase/invertase"/>
    <property type="match status" value="1"/>
</dbReference>
<name>A0A7W8QJ88_9ACTN</name>
<evidence type="ECO:0000313" key="11">
    <source>
        <dbReference type="EMBL" id="MBB5431024.1"/>
    </source>
</evidence>
<dbReference type="PANTHER" id="PTHR43301:SF3">
    <property type="entry name" value="ARABINAN ENDO-1,5-ALPHA-L-ARABINOSIDASE A-RELATED"/>
    <property type="match status" value="1"/>
</dbReference>
<dbReference type="EMBL" id="JACHDB010000001">
    <property type="protein sequence ID" value="MBB5431024.1"/>
    <property type="molecule type" value="Genomic_DNA"/>
</dbReference>
<dbReference type="Proteomes" id="UP000572635">
    <property type="component" value="Unassembled WGS sequence"/>
</dbReference>
<evidence type="ECO:0000256" key="7">
    <source>
        <dbReference type="PIRSR" id="PIRSR026534-2"/>
    </source>
</evidence>
<evidence type="ECO:0000256" key="2">
    <source>
        <dbReference type="ARBA" id="ARBA00009865"/>
    </source>
</evidence>
<dbReference type="RefSeq" id="WP_184389781.1">
    <property type="nucleotide sequence ID" value="NZ_BAAAJD010000127.1"/>
</dbReference>
<dbReference type="EC" id="3.2.1.99" evidence="11"/>
<keyword evidence="10" id="KW-0732">Signal</keyword>
<keyword evidence="12" id="KW-1185">Reference proteome</keyword>
<evidence type="ECO:0000313" key="12">
    <source>
        <dbReference type="Proteomes" id="UP000572635"/>
    </source>
</evidence>
<dbReference type="InterPro" id="IPR023296">
    <property type="entry name" value="Glyco_hydro_beta-prop_sf"/>
</dbReference>
<evidence type="ECO:0000256" key="6">
    <source>
        <dbReference type="PIRSR" id="PIRSR026534-1"/>
    </source>
</evidence>
<feature type="active site" description="Proton donor" evidence="6">
    <location>
        <position position="226"/>
    </location>
</feature>
<comment type="pathway">
    <text evidence="1 5">Glycan metabolism; L-arabinan degradation.</text>
</comment>
<sequence length="338" mass="35428">MARLPLRLAPAAVLLALTPLAAAPAAADPAGAPAVPPPTGDVQVHDPALVAGGPGEDWYVFGTGDAAVSDGNIQIRTSADGSHWDYAGAVWETKPAWLAEEVPGVENLWAPEVHEHDGTYYLYYAASTFGDNRSVIGLATNTTLDPADPGYRWEDRGKVFESHRGDPYNAIDAGIVTDGRGDPWMAFGSHWEGIFLLPLEWPGGKPAPGAEPVEIADRGTPENRIEAPFIAEHGGRYYLYVSLDACCAGTESTYKIAVGRAEAVTGPYLDADGVPLTEGGGTVILAGRGSDVAAGGQSLSGGHIAYHTYGPYGTPGDFRLGVEPVAWTPDGWPRLAPS</sequence>
<organism evidence="11 12">
    <name type="scientific">Nocardiopsis composta</name>
    <dbReference type="NCBI Taxonomy" id="157465"/>
    <lineage>
        <taxon>Bacteria</taxon>
        <taxon>Bacillati</taxon>
        <taxon>Actinomycetota</taxon>
        <taxon>Actinomycetes</taxon>
        <taxon>Streptosporangiales</taxon>
        <taxon>Nocardiopsidaceae</taxon>
        <taxon>Nocardiopsis</taxon>
    </lineage>
</organism>
<dbReference type="UniPathway" id="UPA00667"/>
<dbReference type="Pfam" id="PF04616">
    <property type="entry name" value="Glyco_hydro_43"/>
    <property type="match status" value="1"/>
</dbReference>
<dbReference type="InterPro" id="IPR006710">
    <property type="entry name" value="Glyco_hydro_43"/>
</dbReference>
<feature type="binding site" evidence="7">
    <location>
        <begin position="189"/>
        <end position="191"/>
    </location>
    <ligand>
        <name>substrate</name>
    </ligand>
</feature>
<dbReference type="PIRSF" id="PIRSF026534">
    <property type="entry name" value="Endo_alpha-L-arabinosidase"/>
    <property type="match status" value="1"/>
</dbReference>
<evidence type="ECO:0000256" key="5">
    <source>
        <dbReference type="PIRNR" id="PIRNR026534"/>
    </source>
</evidence>
<reference evidence="11 12" key="1">
    <citation type="submission" date="2020-08" db="EMBL/GenBank/DDBJ databases">
        <title>Sequencing the genomes of 1000 actinobacteria strains.</title>
        <authorList>
            <person name="Klenk H.-P."/>
        </authorList>
    </citation>
    <scope>NUCLEOTIDE SEQUENCE [LARGE SCALE GENOMIC DNA]</scope>
    <source>
        <strain evidence="11 12">DSM 44551</strain>
    </source>
</reference>
<feature type="signal peptide" evidence="10">
    <location>
        <begin position="1"/>
        <end position="21"/>
    </location>
</feature>
<feature type="active site" description="Proton acceptor" evidence="6">
    <location>
        <position position="46"/>
    </location>
</feature>
<evidence type="ECO:0000256" key="1">
    <source>
        <dbReference type="ARBA" id="ARBA00004834"/>
    </source>
</evidence>
<dbReference type="InterPro" id="IPR016840">
    <property type="entry name" value="Glyco_hydro_43_endo_a_Ara-ase"/>
</dbReference>
<evidence type="ECO:0000256" key="8">
    <source>
        <dbReference type="PIRSR" id="PIRSR606710-2"/>
    </source>
</evidence>
<feature type="region of interest" description="Disordered" evidence="9">
    <location>
        <begin position="27"/>
        <end position="47"/>
    </location>
</feature>
<comment type="similarity">
    <text evidence="2 5">Belongs to the glycosyl hydrolase 43 family.</text>
</comment>
<feature type="binding site" evidence="7">
    <location>
        <position position="46"/>
    </location>
    <ligand>
        <name>substrate</name>
    </ligand>
</feature>
<feature type="site" description="Important for catalytic activity, responsible for pKa modulation of the active site Glu and correct orientation of both the proton donor and substrate" evidence="8">
    <location>
        <position position="172"/>
    </location>
</feature>
<evidence type="ECO:0000256" key="9">
    <source>
        <dbReference type="SAM" id="MobiDB-lite"/>
    </source>
</evidence>
<accession>A0A7W8QJ88</accession>
<dbReference type="AlphaFoldDB" id="A0A7W8QJ88"/>
<dbReference type="CDD" id="cd08998">
    <property type="entry name" value="GH43_Arb43a-like"/>
    <property type="match status" value="1"/>
</dbReference>
<dbReference type="InterPro" id="IPR050727">
    <property type="entry name" value="GH43_arabinanases"/>
</dbReference>
<feature type="chain" id="PRO_5039570807" evidence="10">
    <location>
        <begin position="22"/>
        <end position="338"/>
    </location>
</feature>
<keyword evidence="3 5" id="KW-0378">Hydrolase</keyword>
<feature type="binding site" evidence="7">
    <location>
        <begin position="169"/>
        <end position="172"/>
    </location>
    <ligand>
        <name>substrate</name>
    </ligand>
</feature>
<comment type="caution">
    <text evidence="11">The sequence shown here is derived from an EMBL/GenBank/DDBJ whole genome shotgun (WGS) entry which is preliminary data.</text>
</comment>
<dbReference type="Gene3D" id="2.115.10.20">
    <property type="entry name" value="Glycosyl hydrolase domain, family 43"/>
    <property type="match status" value="1"/>
</dbReference>
<dbReference type="GO" id="GO:0031222">
    <property type="term" value="P:arabinan catabolic process"/>
    <property type="evidence" value="ECO:0007669"/>
    <property type="project" value="UniProtKB-UniPathway"/>
</dbReference>